<dbReference type="Proteomes" id="UP000019102">
    <property type="component" value="Unassembled WGS sequence"/>
</dbReference>
<dbReference type="STRING" id="1298598.JCM21714_1917"/>
<dbReference type="eggNOG" id="COG4848">
    <property type="taxonomic scope" value="Bacteria"/>
</dbReference>
<evidence type="ECO:0000256" key="1">
    <source>
        <dbReference type="HAMAP-Rule" id="MF_01548"/>
    </source>
</evidence>
<dbReference type="AlphaFoldDB" id="W4VJE6"/>
<comment type="caution">
    <text evidence="2">The sequence shown here is derived from an EMBL/GenBank/DDBJ whole genome shotgun (WGS) entry which is preliminary data.</text>
</comment>
<evidence type="ECO:0000313" key="2">
    <source>
        <dbReference type="EMBL" id="GAE92894.1"/>
    </source>
</evidence>
<proteinExistence type="inferred from homology"/>
<sequence length="277" mass="32307">MFSSEKEDEEDDNDINQNEKKLDELFTHDEWRVSFNRDKDIYRVEWKDTKQGVSINIPNVIAKYERRGDLAIEELHFHVSESLTMMHEEHQLEGEEKHIFPVIRATSFPKKTKAGKELVYVQHTAETNIYYALDLGTTYQLIDKKMLNEQGWNLERLKEIALFNIRSLDVNPKKDTVAENDFYFIATQDGYDASRILNEAFLEEMKANAVGELVVAVPHQDVLIITDVKNEMGYDILAQMTMKFFAEGRVPITSLPFIYEDKHLEPVFILAKNKPQK</sequence>
<protein>
    <recommendedName>
        <fullName evidence="1">UPF0354 protein JCM21714_1917</fullName>
    </recommendedName>
</protein>
<reference evidence="2 3" key="1">
    <citation type="journal article" date="2014" name="Genome Announc.">
        <title>Draft Genome Sequence of the Boron-Tolerant and Moderately Halotolerant Bacterium Gracilibacillus boraciitolerans JCM 21714T.</title>
        <authorList>
            <person name="Ahmed I."/>
            <person name="Oshima K."/>
            <person name="Suda W."/>
            <person name="Kitamura K."/>
            <person name="Iida T."/>
            <person name="Ohmori Y."/>
            <person name="Fujiwara T."/>
            <person name="Hattori M."/>
            <person name="Ohkuma M."/>
        </authorList>
    </citation>
    <scope>NUCLEOTIDE SEQUENCE [LARGE SCALE GENOMIC DNA]</scope>
    <source>
        <strain evidence="2 3">JCM 21714</strain>
    </source>
</reference>
<gene>
    <name evidence="2" type="ORF">JCM21714_1917</name>
</gene>
<dbReference type="NCBIfam" id="NF010189">
    <property type="entry name" value="PRK13668.1"/>
    <property type="match status" value="1"/>
</dbReference>
<dbReference type="PIRSF" id="PIRSF012562">
    <property type="entry name" value="UCP012562"/>
    <property type="match status" value="1"/>
</dbReference>
<comment type="similarity">
    <text evidence="1">Belongs to the UPF0354 family.</text>
</comment>
<accession>W4VJE6</accession>
<dbReference type="Pfam" id="PF07285">
    <property type="entry name" value="DUF1444"/>
    <property type="match status" value="1"/>
</dbReference>
<keyword evidence="3" id="KW-1185">Reference proteome</keyword>
<dbReference type="EMBL" id="BAVS01000008">
    <property type="protein sequence ID" value="GAE92894.1"/>
    <property type="molecule type" value="Genomic_DNA"/>
</dbReference>
<organism evidence="2 3">
    <name type="scientific">Gracilibacillus boraciitolerans JCM 21714</name>
    <dbReference type="NCBI Taxonomy" id="1298598"/>
    <lineage>
        <taxon>Bacteria</taxon>
        <taxon>Bacillati</taxon>
        <taxon>Bacillota</taxon>
        <taxon>Bacilli</taxon>
        <taxon>Bacillales</taxon>
        <taxon>Bacillaceae</taxon>
        <taxon>Gracilibacillus</taxon>
    </lineage>
</organism>
<dbReference type="HAMAP" id="MF_01548">
    <property type="entry name" value="UPF0354"/>
    <property type="match status" value="1"/>
</dbReference>
<dbReference type="InterPro" id="IPR010838">
    <property type="entry name" value="DUF1444"/>
</dbReference>
<evidence type="ECO:0000313" key="3">
    <source>
        <dbReference type="Proteomes" id="UP000019102"/>
    </source>
</evidence>
<name>W4VJE6_9BACI</name>